<evidence type="ECO:0000313" key="3">
    <source>
        <dbReference type="EMBL" id="WWC61336.1"/>
    </source>
</evidence>
<reference evidence="3" key="2">
    <citation type="submission" date="2013-07" db="EMBL/GenBank/DDBJ databases">
        <authorList>
            <consortium name="The Broad Institute Genome Sequencing Platform"/>
            <person name="Cuomo C."/>
            <person name="Litvintseva A."/>
            <person name="Chen Y."/>
            <person name="Heitman J."/>
            <person name="Sun S."/>
            <person name="Springer D."/>
            <person name="Dromer F."/>
            <person name="Young S.K."/>
            <person name="Zeng Q."/>
            <person name="Gargeya S."/>
            <person name="Fitzgerald M."/>
            <person name="Abouelleil A."/>
            <person name="Alvarado L."/>
            <person name="Berlin A.M."/>
            <person name="Chapman S.B."/>
            <person name="Dewar J."/>
            <person name="Goldberg J."/>
            <person name="Griggs A."/>
            <person name="Gujja S."/>
            <person name="Hansen M."/>
            <person name="Howarth C."/>
            <person name="Imamovic A."/>
            <person name="Larimer J."/>
            <person name="McCowan C."/>
            <person name="Murphy C."/>
            <person name="Pearson M."/>
            <person name="Priest M."/>
            <person name="Roberts A."/>
            <person name="Saif S."/>
            <person name="Shea T."/>
            <person name="Sykes S."/>
            <person name="Wortman J."/>
            <person name="Nusbaum C."/>
            <person name="Birren B."/>
        </authorList>
    </citation>
    <scope>NUCLEOTIDE SEQUENCE</scope>
    <source>
        <strain evidence="3">CBS 10117</strain>
    </source>
</reference>
<dbReference type="GeneID" id="28967634"/>
<dbReference type="Proteomes" id="UP000078595">
    <property type="component" value="Chromosome 4"/>
</dbReference>
<dbReference type="VEuPathDB" id="FungiDB:I303_03935"/>
<keyword evidence="4" id="KW-1185">Reference proteome</keyword>
<sequence length="125" mass="14497">MAGPMSINDRKYLQGPHEKENDEENKDERGTFDDGNERNGEGDDKKKAETCANGILENTDTFITHWKIDYDLQIEYDHLIIPIVVPGKRNEWYIQPTHTPKSEAYTYEKTQYEIIGMILEGIADF</sequence>
<organism evidence="2">
    <name type="scientific">Kwoniella dejecticola CBS 10117</name>
    <dbReference type="NCBI Taxonomy" id="1296121"/>
    <lineage>
        <taxon>Eukaryota</taxon>
        <taxon>Fungi</taxon>
        <taxon>Dikarya</taxon>
        <taxon>Basidiomycota</taxon>
        <taxon>Agaricomycotina</taxon>
        <taxon>Tremellomycetes</taxon>
        <taxon>Tremellales</taxon>
        <taxon>Cryptococcaceae</taxon>
        <taxon>Kwoniella</taxon>
    </lineage>
</organism>
<name>A0A1A6A837_9TREE</name>
<evidence type="ECO:0000313" key="2">
    <source>
        <dbReference type="EMBL" id="OBR86215.1"/>
    </source>
</evidence>
<reference evidence="3" key="3">
    <citation type="submission" date="2024-02" db="EMBL/GenBank/DDBJ databases">
        <title>Comparative genomics of Cryptococcus and Kwoniella reveals pathogenesis evolution and contrasting modes of karyotype evolution via chromosome fusion or intercentromeric recombination.</title>
        <authorList>
            <person name="Coelho M.A."/>
            <person name="David-Palma M."/>
            <person name="Shea T."/>
            <person name="Bowers K."/>
            <person name="McGinley-Smith S."/>
            <person name="Mohammad A.W."/>
            <person name="Gnirke A."/>
            <person name="Yurkov A.M."/>
            <person name="Nowrousian M."/>
            <person name="Sun S."/>
            <person name="Cuomo C.A."/>
            <person name="Heitman J."/>
        </authorList>
    </citation>
    <scope>NUCLEOTIDE SEQUENCE</scope>
    <source>
        <strain evidence="3">CBS 10117</strain>
    </source>
</reference>
<dbReference type="KEGG" id="kdj:28967634"/>
<feature type="compositionally biased region" description="Basic and acidic residues" evidence="1">
    <location>
        <begin position="8"/>
        <end position="48"/>
    </location>
</feature>
<accession>A0A1A6A837</accession>
<dbReference type="RefSeq" id="XP_018264057.1">
    <property type="nucleotide sequence ID" value="XM_018407249.1"/>
</dbReference>
<feature type="region of interest" description="Disordered" evidence="1">
    <location>
        <begin position="1"/>
        <end position="48"/>
    </location>
</feature>
<evidence type="ECO:0000313" key="4">
    <source>
        <dbReference type="Proteomes" id="UP000078595"/>
    </source>
</evidence>
<evidence type="ECO:0000256" key="1">
    <source>
        <dbReference type="SAM" id="MobiDB-lite"/>
    </source>
</evidence>
<protein>
    <submittedName>
        <fullName evidence="2">Uncharacterized protein</fullName>
    </submittedName>
</protein>
<dbReference type="EMBL" id="KI894030">
    <property type="protein sequence ID" value="OBR86215.1"/>
    <property type="molecule type" value="Genomic_DNA"/>
</dbReference>
<dbReference type="EMBL" id="CP144533">
    <property type="protein sequence ID" value="WWC61336.1"/>
    <property type="molecule type" value="Genomic_DNA"/>
</dbReference>
<reference evidence="2" key="1">
    <citation type="submission" date="2013-07" db="EMBL/GenBank/DDBJ databases">
        <title>The Genome Sequence of Cryptococcus dejecticola CBS10117.</title>
        <authorList>
            <consortium name="The Broad Institute Genome Sequencing Platform"/>
            <person name="Cuomo C."/>
            <person name="Litvintseva A."/>
            <person name="Chen Y."/>
            <person name="Heitman J."/>
            <person name="Sun S."/>
            <person name="Springer D."/>
            <person name="Dromer F."/>
            <person name="Young S.K."/>
            <person name="Zeng Q."/>
            <person name="Gargeya S."/>
            <person name="Fitzgerald M."/>
            <person name="Abouelleil A."/>
            <person name="Alvarado L."/>
            <person name="Berlin A.M."/>
            <person name="Chapman S.B."/>
            <person name="Dewar J."/>
            <person name="Goldberg J."/>
            <person name="Griggs A."/>
            <person name="Gujja S."/>
            <person name="Hansen M."/>
            <person name="Howarth C."/>
            <person name="Imamovic A."/>
            <person name="Larimer J."/>
            <person name="McCowan C."/>
            <person name="Murphy C."/>
            <person name="Pearson M."/>
            <person name="Priest M."/>
            <person name="Roberts A."/>
            <person name="Saif S."/>
            <person name="Shea T."/>
            <person name="Sykes S."/>
            <person name="Wortman J."/>
            <person name="Nusbaum C."/>
            <person name="Birren B."/>
        </authorList>
    </citation>
    <scope>NUCLEOTIDE SEQUENCE [LARGE SCALE GENOMIC DNA]</scope>
    <source>
        <strain evidence="2">CBS 10117</strain>
    </source>
</reference>
<proteinExistence type="predicted"/>
<gene>
    <name evidence="2" type="ORF">I303_03935</name>
    <name evidence="3" type="ORF">I303_103917</name>
</gene>
<dbReference type="AlphaFoldDB" id="A0A1A6A837"/>